<dbReference type="PANTHER" id="PTHR33112:SF16">
    <property type="entry name" value="HETEROKARYON INCOMPATIBILITY DOMAIN-CONTAINING PROTEIN"/>
    <property type="match status" value="1"/>
</dbReference>
<dbReference type="OrthoDB" id="3486565at2759"/>
<reference evidence="2 3" key="1">
    <citation type="journal article" date="2018" name="Sci. Rep.">
        <title>Comparative genomics provides insights into the lifestyle and reveals functional heterogeneity of dark septate endophytic fungi.</title>
        <authorList>
            <person name="Knapp D.G."/>
            <person name="Nemeth J.B."/>
            <person name="Barry K."/>
            <person name="Hainaut M."/>
            <person name="Henrissat B."/>
            <person name="Johnson J."/>
            <person name="Kuo A."/>
            <person name="Lim J.H.P."/>
            <person name="Lipzen A."/>
            <person name="Nolan M."/>
            <person name="Ohm R.A."/>
            <person name="Tamas L."/>
            <person name="Grigoriev I.V."/>
            <person name="Spatafora J.W."/>
            <person name="Nagy L.G."/>
            <person name="Kovacs G.M."/>
        </authorList>
    </citation>
    <scope>NUCLEOTIDE SEQUENCE [LARGE SCALE GENOMIC DNA]</scope>
    <source>
        <strain evidence="2 3">DSE2036</strain>
    </source>
</reference>
<name>A0A2V1E3Q2_9PLEO</name>
<dbReference type="EMBL" id="KZ805327">
    <property type="protein sequence ID" value="PVI03830.1"/>
    <property type="molecule type" value="Genomic_DNA"/>
</dbReference>
<gene>
    <name evidence="2" type="ORF">DM02DRAFT_519891</name>
</gene>
<feature type="domain" description="Heterokaryon incompatibility" evidence="1">
    <location>
        <begin position="54"/>
        <end position="207"/>
    </location>
</feature>
<protein>
    <submittedName>
        <fullName evidence="2">HET-domain-containing protein</fullName>
    </submittedName>
</protein>
<dbReference type="Pfam" id="PF06985">
    <property type="entry name" value="HET"/>
    <property type="match status" value="1"/>
</dbReference>
<sequence length="499" mass="56518">MHHCIATIKSWLQRCNGQHEGCPSPKPKLPTRLLYITEKIVQLVETESLPYSPYLTLSHCWGNDPANMLKTTTKTLERHRRGIEWGQLPAVFRDALTITKAVGCQWIWIDSLCIVQDDEDDWGKESLEMANVYSNSVLNIAATFSSNSSNTFFRNRCPFDGDGPQLFARLAHWPTHAMITGQFGFLPGRTEPDRIAPLLQRAWVFQERLLAPRTVHIGSSELIWECNSSLMCECGGISATQQGLKPRFADACQGRSSREEVLDLWDRIVEIYSGLRLTKPSDRSNALSGISSQLSSILKCDYLDGIWGIDAARGLLWETNMAPAARVSEDCPSWSWMWRYDLETSRSKVFYKNLHMDPRLRVQFSASRCEDHDGDHSEVVRSSRLHVKGFMLRATLTHRNQKVYSDSSAMSVETWELKIGSSINRWFPDCEASDRLEGLEEVLCVLGGTNKYGFLCGLVVAQLGGEGTLYRRVGQAFLDWETRDDGMFDHGEMMSVELV</sequence>
<evidence type="ECO:0000259" key="1">
    <source>
        <dbReference type="Pfam" id="PF06985"/>
    </source>
</evidence>
<keyword evidence="3" id="KW-1185">Reference proteome</keyword>
<dbReference type="InterPro" id="IPR010730">
    <property type="entry name" value="HET"/>
</dbReference>
<evidence type="ECO:0000313" key="2">
    <source>
        <dbReference type="EMBL" id="PVI03830.1"/>
    </source>
</evidence>
<proteinExistence type="predicted"/>
<evidence type="ECO:0000313" key="3">
    <source>
        <dbReference type="Proteomes" id="UP000244855"/>
    </source>
</evidence>
<accession>A0A2V1E3Q2</accession>
<dbReference type="PANTHER" id="PTHR33112">
    <property type="entry name" value="DOMAIN PROTEIN, PUTATIVE-RELATED"/>
    <property type="match status" value="1"/>
</dbReference>
<dbReference type="AlphaFoldDB" id="A0A2V1E3Q2"/>
<dbReference type="Proteomes" id="UP000244855">
    <property type="component" value="Unassembled WGS sequence"/>
</dbReference>
<dbReference type="STRING" id="97972.A0A2V1E3Q2"/>
<organism evidence="2 3">
    <name type="scientific">Periconia macrospinosa</name>
    <dbReference type="NCBI Taxonomy" id="97972"/>
    <lineage>
        <taxon>Eukaryota</taxon>
        <taxon>Fungi</taxon>
        <taxon>Dikarya</taxon>
        <taxon>Ascomycota</taxon>
        <taxon>Pezizomycotina</taxon>
        <taxon>Dothideomycetes</taxon>
        <taxon>Pleosporomycetidae</taxon>
        <taxon>Pleosporales</taxon>
        <taxon>Massarineae</taxon>
        <taxon>Periconiaceae</taxon>
        <taxon>Periconia</taxon>
    </lineage>
</organism>